<gene>
    <name evidence="10" type="ordered locus">bpr_IV062</name>
</gene>
<dbReference type="eggNOG" id="COG4581">
    <property type="taxonomic scope" value="Bacteria"/>
</dbReference>
<comment type="catalytic activity">
    <reaction evidence="7">
        <text>ATP + H2O = ADP + phosphate + H(+)</text>
        <dbReference type="Rhea" id="RHEA:13065"/>
        <dbReference type="ChEBI" id="CHEBI:15377"/>
        <dbReference type="ChEBI" id="CHEBI:15378"/>
        <dbReference type="ChEBI" id="CHEBI:30616"/>
        <dbReference type="ChEBI" id="CHEBI:43474"/>
        <dbReference type="ChEBI" id="CHEBI:456216"/>
        <dbReference type="EC" id="3.6.4.13"/>
    </reaction>
</comment>
<dbReference type="CDD" id="cd17913">
    <property type="entry name" value="DEXQc_Suv3"/>
    <property type="match status" value="1"/>
</dbReference>
<dbReference type="PROSITE" id="PS51194">
    <property type="entry name" value="HELICASE_CTER"/>
    <property type="match status" value="1"/>
</dbReference>
<keyword evidence="5" id="KW-0067">ATP-binding</keyword>
<accession>E0S4U5</accession>
<dbReference type="Pfam" id="PF00271">
    <property type="entry name" value="Helicase_C"/>
    <property type="match status" value="1"/>
</dbReference>
<dbReference type="GO" id="GO:0016887">
    <property type="term" value="F:ATP hydrolysis activity"/>
    <property type="evidence" value="ECO:0007669"/>
    <property type="project" value="RHEA"/>
</dbReference>
<sequence length="699" mass="80671">MKKKGQYNRFIAKRKKDKKDKLLAEKAFPKKEFTEYWKKHSDDVCRAVYDAFLDVLATEKLFMISKGPYGRSQRQEIFKENVGKFCEYIPKKFTGAMLKEMMPDYAKVIFGVILNCDNMPLVDFAMSVNEKIGTKIILNNLHVTKRDREIVEYVRAHLNEMVVYEQVSHNPKYVHAAERIKKTMEAKRLLYHNIQDSTPDDYTTLFPLARKMKRHFVLHIGPTNSGKTYQAVQELMEADSGIYLAPLRLLAYEQYESMNNNGCPCSMITGEERILVPGSFHQSSTIEMMSIRDEWDMAIIDEAQMVADRQRGGSWTAAILGLRAKKIHVCASPDAEKLLTRMIKSCGDIMEVVHHERKTPLEMDEEASNFRFPEDVKKGDALIVFSRKDVHSVAAELQDSGLTCSIIYGSLPYDVRHREAGKFADGETDVVVATDAIGMGMNLPIRRVVFLETVKYDGIKERPLTVSEIKQIAGRAGRYGKYDVGYVTSYYDYDIIKYLVFYDAVPIGKAMINIPEEFLEKDGKISTILELWNQIPAADFYDKGDILEKITVAHALEDIKDDRELIRQFIRIPINIKNEEIYDVYKKFYRAVAEGRPVELEETMRKYDNSGISPKYKQALQILETSSAIYDFLYSFTRFFGDEEDLEPILETKRQISEKIFTILDMQKLSMKSCKCCGKKLKWSYQYSVCQECYRKGRS</sequence>
<dbReference type="InterPro" id="IPR001650">
    <property type="entry name" value="Helicase_C-like"/>
</dbReference>
<keyword evidence="2" id="KW-0547">Nucleotide-binding</keyword>
<evidence type="ECO:0000259" key="8">
    <source>
        <dbReference type="PROSITE" id="PS51192"/>
    </source>
</evidence>
<geneLocation type="plasmid" evidence="10 11">
    <name>pCY186</name>
</geneLocation>
<dbReference type="Gene3D" id="1.20.272.40">
    <property type="match status" value="1"/>
</dbReference>
<evidence type="ECO:0000256" key="2">
    <source>
        <dbReference type="ARBA" id="ARBA00022741"/>
    </source>
</evidence>
<dbReference type="AlphaFoldDB" id="E0S4U5"/>
<dbReference type="SUPFAM" id="SSF52540">
    <property type="entry name" value="P-loop containing nucleoside triphosphate hydrolases"/>
    <property type="match status" value="1"/>
</dbReference>
<dbReference type="PROSITE" id="PS51192">
    <property type="entry name" value="HELICASE_ATP_BIND_1"/>
    <property type="match status" value="1"/>
</dbReference>
<reference evidence="10 11" key="1">
    <citation type="journal article" date="2010" name="PLoS ONE">
        <title>The glycobiome of the rumen bacterium Butyrivibrio proteoclasticus B316(T) highlights adaptation to a polysaccharide-rich environment.</title>
        <authorList>
            <person name="Kelly W.J."/>
            <person name="Leahy S.C."/>
            <person name="Altermann E."/>
            <person name="Yeoman C.J."/>
            <person name="Dunne J.C."/>
            <person name="Kong Z."/>
            <person name="Pacheco D.M."/>
            <person name="Li D."/>
            <person name="Noel S.J."/>
            <person name="Moon C.D."/>
            <person name="Cookson A.L."/>
            <person name="Attwood G.T."/>
        </authorList>
    </citation>
    <scope>NUCLEOTIDE SEQUENCE [LARGE SCALE GENOMIC DNA]</scope>
    <source>
        <strain evidence="11">ATCC 51982 / DSM 14932 / B316</strain>
        <plasmid evidence="11">Plasmid pCY186</plasmid>
    </source>
</reference>
<name>E0S4U5_BUTPB</name>
<dbReference type="SMART" id="SM00487">
    <property type="entry name" value="DEXDc"/>
    <property type="match status" value="1"/>
</dbReference>
<keyword evidence="3 10" id="KW-0378">Hydrolase</keyword>
<evidence type="ECO:0000256" key="7">
    <source>
        <dbReference type="ARBA" id="ARBA00047984"/>
    </source>
</evidence>
<dbReference type="InterPro" id="IPR014001">
    <property type="entry name" value="Helicase_ATP-bd"/>
</dbReference>
<keyword evidence="4 10" id="KW-0347">Helicase</keyword>
<dbReference type="KEGG" id="bpb:bpr_IV062"/>
<evidence type="ECO:0000256" key="3">
    <source>
        <dbReference type="ARBA" id="ARBA00022801"/>
    </source>
</evidence>
<evidence type="ECO:0000256" key="6">
    <source>
        <dbReference type="ARBA" id="ARBA00022946"/>
    </source>
</evidence>
<dbReference type="Proteomes" id="UP000001299">
    <property type="component" value="Plasmid pCY186"/>
</dbReference>
<keyword evidence="10" id="KW-0614">Plasmid</keyword>
<dbReference type="CDD" id="cd18805">
    <property type="entry name" value="SF2_C_suv3"/>
    <property type="match status" value="1"/>
</dbReference>
<evidence type="ECO:0000256" key="1">
    <source>
        <dbReference type="ARBA" id="ARBA00012552"/>
    </source>
</evidence>
<dbReference type="HOGENOM" id="CLU_394178_0_0_9"/>
<dbReference type="InterPro" id="IPR027417">
    <property type="entry name" value="P-loop_NTPase"/>
</dbReference>
<keyword evidence="6" id="KW-0809">Transit peptide</keyword>
<evidence type="ECO:0000313" key="10">
    <source>
        <dbReference type="EMBL" id="ADL36427.1"/>
    </source>
</evidence>
<dbReference type="InterPro" id="IPR055206">
    <property type="entry name" value="DEXQc_SUV3"/>
</dbReference>
<evidence type="ECO:0000313" key="11">
    <source>
        <dbReference type="Proteomes" id="UP000001299"/>
    </source>
</evidence>
<dbReference type="EC" id="3.6.4.13" evidence="1"/>
<organism evidence="10 11">
    <name type="scientific">Butyrivibrio proteoclasticus (strain ATCC 51982 / DSM 14932 / B316)</name>
    <name type="common">Clostridium proteoclasticum</name>
    <dbReference type="NCBI Taxonomy" id="515622"/>
    <lineage>
        <taxon>Bacteria</taxon>
        <taxon>Bacillati</taxon>
        <taxon>Bacillota</taxon>
        <taxon>Clostridia</taxon>
        <taxon>Lachnospirales</taxon>
        <taxon>Lachnospiraceae</taxon>
        <taxon>Butyrivibrio</taxon>
    </lineage>
</organism>
<dbReference type="Gene3D" id="3.40.50.300">
    <property type="entry name" value="P-loop containing nucleotide triphosphate hydrolases"/>
    <property type="match status" value="2"/>
</dbReference>
<dbReference type="GO" id="GO:0003724">
    <property type="term" value="F:RNA helicase activity"/>
    <property type="evidence" value="ECO:0007669"/>
    <property type="project" value="UniProtKB-EC"/>
</dbReference>
<dbReference type="InterPro" id="IPR050699">
    <property type="entry name" value="RNA-DNA_Helicase"/>
</dbReference>
<evidence type="ECO:0000259" key="9">
    <source>
        <dbReference type="PROSITE" id="PS51194"/>
    </source>
</evidence>
<feature type="domain" description="Helicase ATP-binding" evidence="8">
    <location>
        <begin position="208"/>
        <end position="324"/>
    </location>
</feature>
<dbReference type="Pfam" id="PF22527">
    <property type="entry name" value="DEXQc_Suv3"/>
    <property type="match status" value="1"/>
</dbReference>
<proteinExistence type="predicted"/>
<evidence type="ECO:0000256" key="4">
    <source>
        <dbReference type="ARBA" id="ARBA00022806"/>
    </source>
</evidence>
<dbReference type="InterPro" id="IPR044774">
    <property type="entry name" value="Suv3_DEXQc"/>
</dbReference>
<protein>
    <recommendedName>
        <fullName evidence="1">RNA helicase</fullName>
        <ecNumber evidence="1">3.6.4.13</ecNumber>
    </recommendedName>
</protein>
<dbReference type="EMBL" id="CP001813">
    <property type="protein sequence ID" value="ADL36427.1"/>
    <property type="molecule type" value="Genomic_DNA"/>
</dbReference>
<keyword evidence="11" id="KW-1185">Reference proteome</keyword>
<dbReference type="GO" id="GO:0005524">
    <property type="term" value="F:ATP binding"/>
    <property type="evidence" value="ECO:0007669"/>
    <property type="project" value="UniProtKB-KW"/>
</dbReference>
<dbReference type="PANTHER" id="PTHR12131">
    <property type="entry name" value="ATP-DEPENDENT RNA AND DNA HELICASE"/>
    <property type="match status" value="1"/>
</dbReference>
<dbReference type="PANTHER" id="PTHR12131:SF1">
    <property type="entry name" value="ATP-DEPENDENT RNA HELICASE SUPV3L1, MITOCHONDRIAL-RELATED"/>
    <property type="match status" value="1"/>
</dbReference>
<evidence type="ECO:0000256" key="5">
    <source>
        <dbReference type="ARBA" id="ARBA00022840"/>
    </source>
</evidence>
<dbReference type="SMART" id="SM00490">
    <property type="entry name" value="HELICc"/>
    <property type="match status" value="1"/>
</dbReference>
<dbReference type="RefSeq" id="WP_013283075.1">
    <property type="nucleotide sequence ID" value="NC_014390.1"/>
</dbReference>
<feature type="domain" description="Helicase C-terminal" evidence="9">
    <location>
        <begin position="364"/>
        <end position="532"/>
    </location>
</feature>